<name>A0A7J5XHE5_DISMA</name>
<evidence type="ECO:0000313" key="2">
    <source>
        <dbReference type="EMBL" id="KAF3836029.1"/>
    </source>
</evidence>
<keyword evidence="3" id="KW-1185">Reference proteome</keyword>
<evidence type="ECO:0000256" key="1">
    <source>
        <dbReference type="SAM" id="MobiDB-lite"/>
    </source>
</evidence>
<evidence type="ECO:0000313" key="3">
    <source>
        <dbReference type="Proteomes" id="UP000518266"/>
    </source>
</evidence>
<feature type="region of interest" description="Disordered" evidence="1">
    <location>
        <begin position="93"/>
        <end position="112"/>
    </location>
</feature>
<feature type="region of interest" description="Disordered" evidence="1">
    <location>
        <begin position="1"/>
        <end position="32"/>
    </location>
</feature>
<dbReference type="EMBL" id="JAAKFY010000024">
    <property type="protein sequence ID" value="KAF3836029.1"/>
    <property type="molecule type" value="Genomic_DNA"/>
</dbReference>
<proteinExistence type="predicted"/>
<accession>A0A7J5XHE5</accession>
<gene>
    <name evidence="2" type="ORF">F7725_028587</name>
</gene>
<reference evidence="2 3" key="1">
    <citation type="submission" date="2020-03" db="EMBL/GenBank/DDBJ databases">
        <title>Dissostichus mawsoni Genome sequencing and assembly.</title>
        <authorList>
            <person name="Park H."/>
        </authorList>
    </citation>
    <scope>NUCLEOTIDE SEQUENCE [LARGE SCALE GENOMIC DNA]</scope>
    <source>
        <strain evidence="2">DM0001</strain>
        <tissue evidence="2">Muscle</tissue>
    </source>
</reference>
<comment type="caution">
    <text evidence="2">The sequence shown here is derived from an EMBL/GenBank/DDBJ whole genome shotgun (WGS) entry which is preliminary data.</text>
</comment>
<dbReference type="AlphaFoldDB" id="A0A7J5XHE5"/>
<dbReference type="Proteomes" id="UP000518266">
    <property type="component" value="Unassembled WGS sequence"/>
</dbReference>
<protein>
    <submittedName>
        <fullName evidence="2">Uncharacterized protein</fullName>
    </submittedName>
</protein>
<sequence>MEAKRKEQKLKYEKEHEEAERGRQEQQKREEEWVRKVDEERKTHAQAVGQWAKKADVLKSELAVSRKQVERQQKELSGSRQKEEALLSEWLKGLGEGKEGGLMDGDGDGEEMKKEEINQWYHLHGSLANQRPQRFSQPMGELLMELLP</sequence>
<organism evidence="2 3">
    <name type="scientific">Dissostichus mawsoni</name>
    <name type="common">Antarctic cod</name>
    <dbReference type="NCBI Taxonomy" id="36200"/>
    <lineage>
        <taxon>Eukaryota</taxon>
        <taxon>Metazoa</taxon>
        <taxon>Chordata</taxon>
        <taxon>Craniata</taxon>
        <taxon>Vertebrata</taxon>
        <taxon>Euteleostomi</taxon>
        <taxon>Actinopterygii</taxon>
        <taxon>Neopterygii</taxon>
        <taxon>Teleostei</taxon>
        <taxon>Neoteleostei</taxon>
        <taxon>Acanthomorphata</taxon>
        <taxon>Eupercaria</taxon>
        <taxon>Perciformes</taxon>
        <taxon>Notothenioidei</taxon>
        <taxon>Nototheniidae</taxon>
        <taxon>Dissostichus</taxon>
    </lineage>
</organism>